<keyword evidence="5" id="KW-0677">Repeat</keyword>
<evidence type="ECO:0000256" key="2">
    <source>
        <dbReference type="ARBA" id="ARBA00006375"/>
    </source>
</evidence>
<dbReference type="SUPFAM" id="SSF103506">
    <property type="entry name" value="Mitochondrial carrier"/>
    <property type="match status" value="1"/>
</dbReference>
<dbReference type="PROSITE" id="PS50920">
    <property type="entry name" value="SOLCAR"/>
    <property type="match status" value="3"/>
</dbReference>
<keyword evidence="15" id="KW-1185">Reference proteome</keyword>
<keyword evidence="7" id="KW-1133">Transmembrane helix</keyword>
<dbReference type="PANTHER" id="PTHR45671:SF12">
    <property type="entry name" value="MITOCHONDRIAL PHOSPHATE CARRIER PROTEIN"/>
    <property type="match status" value="1"/>
</dbReference>
<dbReference type="PANTHER" id="PTHR45671">
    <property type="entry name" value="SOLUTE CARRIER FAMILY 25 (MITOCHONDRIAL CARRIER PHOSPHATE CARRIER), MEMBER 3, LIKE-RELATED-RELATED"/>
    <property type="match status" value="1"/>
</dbReference>
<comment type="similarity">
    <text evidence="2 11">Belongs to the mitochondrial carrier (TC 2.A.29) family.</text>
</comment>
<feature type="repeat" description="Solcar" evidence="10">
    <location>
        <begin position="97"/>
        <end position="182"/>
    </location>
</feature>
<organism evidence="13">
    <name type="scientific">Pelagomonas calceolata</name>
    <dbReference type="NCBI Taxonomy" id="35677"/>
    <lineage>
        <taxon>Eukaryota</taxon>
        <taxon>Sar</taxon>
        <taxon>Stramenopiles</taxon>
        <taxon>Ochrophyta</taxon>
        <taxon>Pelagophyceae</taxon>
        <taxon>Pelagomonadales</taxon>
        <taxon>Pelagomonadaceae</taxon>
        <taxon>Pelagomonas</taxon>
    </lineage>
</organism>
<dbReference type="Proteomes" id="UP000789595">
    <property type="component" value="Unassembled WGS sequence"/>
</dbReference>
<evidence type="ECO:0000256" key="11">
    <source>
        <dbReference type="RuleBase" id="RU000488"/>
    </source>
</evidence>
<evidence type="ECO:0000256" key="5">
    <source>
        <dbReference type="ARBA" id="ARBA00022737"/>
    </source>
</evidence>
<evidence type="ECO:0000256" key="7">
    <source>
        <dbReference type="ARBA" id="ARBA00022989"/>
    </source>
</evidence>
<keyword evidence="9 10" id="KW-0472">Membrane</keyword>
<keyword evidence="8" id="KW-0496">Mitochondrion</keyword>
<dbReference type="GO" id="GO:0005315">
    <property type="term" value="F:phosphate transmembrane transporter activity"/>
    <property type="evidence" value="ECO:0007669"/>
    <property type="project" value="InterPro"/>
</dbReference>
<dbReference type="GO" id="GO:0005743">
    <property type="term" value="C:mitochondrial inner membrane"/>
    <property type="evidence" value="ECO:0007669"/>
    <property type="project" value="UniProtKB-SubCell"/>
</dbReference>
<dbReference type="OrthoDB" id="427452at2759"/>
<feature type="repeat" description="Solcar" evidence="10">
    <location>
        <begin position="296"/>
        <end position="382"/>
    </location>
</feature>
<sequence length="397" mass="42215">MRRAGRLWHIPRRHRCDAVPGTAPARWRAWFTPSAQADARPDPPTPSLRLEGVRRRRRNGGESGESTTPNATITQANAVGTTMASDQVMGQGPFDMKYFLSGALAGGICCSITHGGLVPVDVVKTKIQLQPDVYNKGFIGGFGQVIEAEGMNGLLTGLGPTAQGYFIQGWFKFGGVEFFKINITKSVGEQKAWDNRNSIYLASSAMAEFIADIFLCPYEACRIRLVSDPAYADSMVGCASKMMAEQGFVGAFYSGFVPILCKQIPYTMAKFAVQGKAAENIYTALGSSPDKPPAIGNLGVSLASGVVAGVAAAIISHPADTLLSKINKKGAGGEGGMFTRMGRIVAETGLVTLCTQGLGARCVMIGTLTAGQFGIFDIIMGMTGAKKFHFHDPSKLH</sequence>
<evidence type="ECO:0000256" key="10">
    <source>
        <dbReference type="PROSITE-ProRule" id="PRU00282"/>
    </source>
</evidence>
<evidence type="ECO:0000313" key="15">
    <source>
        <dbReference type="Proteomes" id="UP000789595"/>
    </source>
</evidence>
<dbReference type="Pfam" id="PF00153">
    <property type="entry name" value="Mito_carr"/>
    <property type="match status" value="3"/>
</dbReference>
<dbReference type="InterPro" id="IPR002067">
    <property type="entry name" value="MCP"/>
</dbReference>
<reference evidence="13" key="1">
    <citation type="submission" date="2021-01" db="EMBL/GenBank/DDBJ databases">
        <authorList>
            <person name="Corre E."/>
            <person name="Pelletier E."/>
            <person name="Niang G."/>
            <person name="Scheremetjew M."/>
            <person name="Finn R."/>
            <person name="Kale V."/>
            <person name="Holt S."/>
            <person name="Cochrane G."/>
            <person name="Meng A."/>
            <person name="Brown T."/>
            <person name="Cohen L."/>
        </authorList>
    </citation>
    <scope>NUCLEOTIDE SEQUENCE</scope>
    <source>
        <strain evidence="13">CCMP1756</strain>
    </source>
</reference>
<evidence type="ECO:0000256" key="4">
    <source>
        <dbReference type="ARBA" id="ARBA00022692"/>
    </source>
</evidence>
<feature type="repeat" description="Solcar" evidence="10">
    <location>
        <begin position="195"/>
        <end position="280"/>
    </location>
</feature>
<evidence type="ECO:0008006" key="16">
    <source>
        <dbReference type="Google" id="ProtNLM"/>
    </source>
</evidence>
<keyword evidence="3 11" id="KW-0813">Transport</keyword>
<feature type="region of interest" description="Disordered" evidence="12">
    <location>
        <begin position="33"/>
        <end position="71"/>
    </location>
</feature>
<reference evidence="14" key="2">
    <citation type="submission" date="2021-11" db="EMBL/GenBank/DDBJ databases">
        <authorList>
            <consortium name="Genoscope - CEA"/>
            <person name="William W."/>
        </authorList>
    </citation>
    <scope>NUCLEOTIDE SEQUENCE</scope>
</reference>
<dbReference type="InterPro" id="IPR044677">
    <property type="entry name" value="SLC25A3/Pic2/Mir1-like"/>
</dbReference>
<evidence type="ECO:0000256" key="6">
    <source>
        <dbReference type="ARBA" id="ARBA00022792"/>
    </source>
</evidence>
<dbReference type="EMBL" id="HBIW01000722">
    <property type="protein sequence ID" value="CAE0685177.1"/>
    <property type="molecule type" value="Transcribed_RNA"/>
</dbReference>
<accession>A0A7S4E2F7</accession>
<gene>
    <name evidence="13" type="ORF">PCAL00307_LOCUS611</name>
    <name evidence="14" type="ORF">PECAL_3P06140</name>
</gene>
<dbReference type="Gene3D" id="1.50.40.10">
    <property type="entry name" value="Mitochondrial carrier domain"/>
    <property type="match status" value="1"/>
</dbReference>
<evidence type="ECO:0000256" key="12">
    <source>
        <dbReference type="SAM" id="MobiDB-lite"/>
    </source>
</evidence>
<dbReference type="PRINTS" id="PR00926">
    <property type="entry name" value="MITOCARRIER"/>
</dbReference>
<dbReference type="InterPro" id="IPR023395">
    <property type="entry name" value="MCP_dom_sf"/>
</dbReference>
<keyword evidence="6" id="KW-0999">Mitochondrion inner membrane</keyword>
<protein>
    <recommendedName>
        <fullName evidence="16">Mitochondrial phosphate carrier protein</fullName>
    </recommendedName>
</protein>
<evidence type="ECO:0000256" key="9">
    <source>
        <dbReference type="ARBA" id="ARBA00023136"/>
    </source>
</evidence>
<dbReference type="InterPro" id="IPR018108">
    <property type="entry name" value="MCP_transmembrane"/>
</dbReference>
<keyword evidence="4 10" id="KW-0812">Transmembrane</keyword>
<proteinExistence type="inferred from homology"/>
<evidence type="ECO:0000256" key="1">
    <source>
        <dbReference type="ARBA" id="ARBA00004448"/>
    </source>
</evidence>
<evidence type="ECO:0000313" key="14">
    <source>
        <dbReference type="EMBL" id="CAH0370714.1"/>
    </source>
</evidence>
<dbReference type="GO" id="GO:1990547">
    <property type="term" value="P:mitochondrial phosphate ion transmembrane transport"/>
    <property type="evidence" value="ECO:0007669"/>
    <property type="project" value="InterPro"/>
</dbReference>
<evidence type="ECO:0000256" key="3">
    <source>
        <dbReference type="ARBA" id="ARBA00022448"/>
    </source>
</evidence>
<comment type="subcellular location">
    <subcellularLocation>
        <location evidence="1">Mitochondrion inner membrane</location>
        <topology evidence="1">Multi-pass membrane protein</topology>
    </subcellularLocation>
</comment>
<dbReference type="AlphaFoldDB" id="A0A7S4E2F7"/>
<name>A0A7S4E2F7_9STRA</name>
<dbReference type="EMBL" id="CAKKNE010000003">
    <property type="protein sequence ID" value="CAH0370714.1"/>
    <property type="molecule type" value="Genomic_DNA"/>
</dbReference>
<evidence type="ECO:0000313" key="13">
    <source>
        <dbReference type="EMBL" id="CAE0685177.1"/>
    </source>
</evidence>
<evidence type="ECO:0000256" key="8">
    <source>
        <dbReference type="ARBA" id="ARBA00023128"/>
    </source>
</evidence>